<reference evidence="13 14" key="1">
    <citation type="journal article" date="2018" name="Nat. Ecol. Evol.">
        <title>Genomic signatures of mitonuclear coevolution across populations of Tigriopus californicus.</title>
        <authorList>
            <person name="Barreto F.S."/>
            <person name="Watson E.T."/>
            <person name="Lima T.G."/>
            <person name="Willett C.S."/>
            <person name="Edmands S."/>
            <person name="Li W."/>
            <person name="Burton R.S."/>
        </authorList>
    </citation>
    <scope>NUCLEOTIDE SEQUENCE [LARGE SCALE GENOMIC DNA]</scope>
    <source>
        <strain evidence="13 14">San Diego</strain>
    </source>
</reference>
<feature type="compositionally biased region" description="Low complexity" evidence="8">
    <location>
        <begin position="988"/>
        <end position="1009"/>
    </location>
</feature>
<dbReference type="EMBL" id="VCGU01000009">
    <property type="protein sequence ID" value="TRY70337.1"/>
    <property type="molecule type" value="Genomic_DNA"/>
</dbReference>
<dbReference type="PROSITE" id="PS50227">
    <property type="entry name" value="G_PROTEIN_RECEP_F2_3"/>
    <property type="match status" value="1"/>
</dbReference>
<evidence type="ECO:0000259" key="11">
    <source>
        <dbReference type="PROSITE" id="PS50227"/>
    </source>
</evidence>
<feature type="compositionally biased region" description="Low complexity" evidence="8">
    <location>
        <begin position="790"/>
        <end position="800"/>
    </location>
</feature>
<sequence>MSISCDPDETIQVIRANYGRFSIAICNKHGYTEWSVNCIAHQTTRILQRRCDGEQDCSLPVNSNIFGGDPCPGTRKYVEVHYACSSKHPMAEGVSSTTRRLPPWLLKGRADDLWNEEAEIYDQDYENYDEGQANARKPILIQLNDGQKTTTSPAPLRIPITTPKSTTTVSTTTTTWETTTLIGMDETFPANEVNEMGDETNGVKPEVILDEVNTLERVSSPMEHMDISSSDVHAANIEGHACPPVFFRHLYWNWTQTGQTSILPCPKGSTGLASWQCGTDGEWSVPKPDLGDCKSTFMSNLEVAVRKEDPEEVIVSKLVQLTAPPSPDAFDPEDDRPLFGGDVEAAVKILESVSNRLQYKLQSFTRDHQSSNVLYNKQSHVQQIFQNVLRASSHLLSDANRQVVWGDLKNVSRVKMASELMQVVESHAFLLSEVIPDKDAGEVITELSNEISMSLSVIDTRRTGISSEERQQAFRGFGNDSIYLPYPEANHPPSLLRTVFFSYNHLHELFRGSEAGVFEHYELNSRIVSASFQKPRSLMDPVRLELAHLKEVWSSGGGSENVCVFWDTDASTWSPEGCYVIESTANATVCACDHLTSFAVLSPKSSVGVARVPTAGTDTALLMEIVICLLAVIFIVLLVLLAMRFRRSFIKSCCSSMAKGEGCCVFCRSYRERCHHHDINSSKSKPMGASSLANNNDDINNKQMKLNMATIRGAVAAPVHPPHHPVPLLQPHLGTTAHPSRPLLPHQPPKLDAPRHFISSTTTTISRPPLHQSMDELSNLPHTTLRRHPTGPTGTTLGGRSAESISTSITINPFPSPKHRPTLPRPADNYSPGGRAQESRPPTCPNTFNRYVMSPQLARLTNTLKRNSESGSPMSTRDLSCSTASYQNVSTDMSELPTTPDHEDTLSNHVYMEIPHFSAADAPTTVWSPQRKPTFAPKPLTRRQIQNRKSGSRLRPHNHRYQDSDEDTASDLHNLTDFSEDEDKIVETSNSDMSGRSTSSSSMGGHQSLGLGGNRLKGWSPAMKIKGQPRKQSSLARDETKFNPSEFDFNGKVTII</sequence>
<evidence type="ECO:0000256" key="6">
    <source>
        <dbReference type="ARBA" id="ARBA00023136"/>
    </source>
</evidence>
<dbReference type="InterPro" id="IPR057244">
    <property type="entry name" value="GAIN_B"/>
</dbReference>
<name>A0A553NY31_TIGCA</name>
<protein>
    <submittedName>
        <fullName evidence="13">Uncharacterized protein</fullName>
    </submittedName>
</protein>
<evidence type="ECO:0000256" key="3">
    <source>
        <dbReference type="ARBA" id="ARBA00022692"/>
    </source>
</evidence>
<evidence type="ECO:0000313" key="13">
    <source>
        <dbReference type="EMBL" id="TRY70337.1"/>
    </source>
</evidence>
<feature type="compositionally biased region" description="Low complexity" evidence="8">
    <location>
        <begin position="161"/>
        <end position="172"/>
    </location>
</feature>
<evidence type="ECO:0000256" key="8">
    <source>
        <dbReference type="SAM" id="MobiDB-lite"/>
    </source>
</evidence>
<dbReference type="CDD" id="cd22830">
    <property type="entry name" value="Gal_Rha_Lectin_dCirl"/>
    <property type="match status" value="1"/>
</dbReference>
<dbReference type="SMART" id="SM00008">
    <property type="entry name" value="HormR"/>
    <property type="match status" value="1"/>
</dbReference>
<accession>A0A553NY31</accession>
<dbReference type="Proteomes" id="UP000318571">
    <property type="component" value="Chromosome 9"/>
</dbReference>
<feature type="region of interest" description="Disordered" evidence="8">
    <location>
        <begin position="808"/>
        <end position="847"/>
    </location>
</feature>
<comment type="caution">
    <text evidence="13">The sequence shown here is derived from an EMBL/GenBank/DDBJ whole genome shotgun (WGS) entry which is preliminary data.</text>
</comment>
<feature type="region of interest" description="Disordered" evidence="8">
    <location>
        <begin position="922"/>
        <end position="1044"/>
    </location>
</feature>
<dbReference type="InterPro" id="IPR043159">
    <property type="entry name" value="Lectin_gal-bd_sf"/>
</dbReference>
<dbReference type="Pfam" id="PF02793">
    <property type="entry name" value="HRM"/>
    <property type="match status" value="1"/>
</dbReference>
<dbReference type="Gene3D" id="1.25.40.610">
    <property type="match status" value="1"/>
</dbReference>
<dbReference type="Pfam" id="PF16489">
    <property type="entry name" value="GAIN"/>
    <property type="match status" value="1"/>
</dbReference>
<dbReference type="SUPFAM" id="SSF111418">
    <property type="entry name" value="Hormone receptor domain"/>
    <property type="match status" value="1"/>
</dbReference>
<dbReference type="FunFam" id="2.60.120.740:FF:000001">
    <property type="entry name" value="Adhesion G protein-coupled receptor L2"/>
    <property type="match status" value="1"/>
</dbReference>
<keyword evidence="4" id="KW-0430">Lectin</keyword>
<dbReference type="PROSITE" id="PS50228">
    <property type="entry name" value="SUEL_LECTIN"/>
    <property type="match status" value="1"/>
</dbReference>
<organism evidence="13 14">
    <name type="scientific">Tigriopus californicus</name>
    <name type="common">Marine copepod</name>
    <dbReference type="NCBI Taxonomy" id="6832"/>
    <lineage>
        <taxon>Eukaryota</taxon>
        <taxon>Metazoa</taxon>
        <taxon>Ecdysozoa</taxon>
        <taxon>Arthropoda</taxon>
        <taxon>Crustacea</taxon>
        <taxon>Multicrustacea</taxon>
        <taxon>Hexanauplia</taxon>
        <taxon>Copepoda</taxon>
        <taxon>Harpacticoida</taxon>
        <taxon>Harpacticidae</taxon>
        <taxon>Tigriopus</taxon>
    </lineage>
</organism>
<dbReference type="STRING" id="6832.A0A553NY31"/>
<evidence type="ECO:0000256" key="7">
    <source>
        <dbReference type="ARBA" id="ARBA00023157"/>
    </source>
</evidence>
<gene>
    <name evidence="13" type="ORF">TCAL_09649</name>
</gene>
<keyword evidence="3 9" id="KW-0812">Transmembrane</keyword>
<feature type="domain" description="GAIN-B" evidence="10">
    <location>
        <begin position="443"/>
        <end position="608"/>
    </location>
</feature>
<dbReference type="PROSITE" id="PS50221">
    <property type="entry name" value="GAIN_B"/>
    <property type="match status" value="1"/>
</dbReference>
<evidence type="ECO:0000256" key="5">
    <source>
        <dbReference type="ARBA" id="ARBA00022989"/>
    </source>
</evidence>
<dbReference type="SMART" id="SM00303">
    <property type="entry name" value="GPS"/>
    <property type="match status" value="1"/>
</dbReference>
<dbReference type="GO" id="GO:0005886">
    <property type="term" value="C:plasma membrane"/>
    <property type="evidence" value="ECO:0007669"/>
    <property type="project" value="TreeGrafter"/>
</dbReference>
<dbReference type="Pfam" id="PF02140">
    <property type="entry name" value="SUEL_Lectin"/>
    <property type="match status" value="1"/>
</dbReference>
<proteinExistence type="inferred from homology"/>
<evidence type="ECO:0000259" key="12">
    <source>
        <dbReference type="PROSITE" id="PS50228"/>
    </source>
</evidence>
<feature type="domain" description="SUEL-type lectin" evidence="12">
    <location>
        <begin position="1"/>
        <end position="85"/>
    </location>
</feature>
<dbReference type="PANTHER" id="PTHR12011:SF347">
    <property type="entry name" value="FI21270P1-RELATED"/>
    <property type="match status" value="1"/>
</dbReference>
<feature type="compositionally biased region" description="Basic residues" evidence="8">
    <location>
        <begin position="950"/>
        <end position="959"/>
    </location>
</feature>
<dbReference type="InterPro" id="IPR046338">
    <property type="entry name" value="GAIN_dom_sf"/>
</dbReference>
<keyword evidence="5 9" id="KW-1133">Transmembrane helix</keyword>
<keyword evidence="14" id="KW-1185">Reference proteome</keyword>
<feature type="region of interest" description="Disordered" evidence="8">
    <location>
        <begin position="782"/>
        <end position="801"/>
    </location>
</feature>
<dbReference type="InterPro" id="IPR032471">
    <property type="entry name" value="AGRL2-4_GAIN_subdom_A"/>
</dbReference>
<dbReference type="InterPro" id="IPR036445">
    <property type="entry name" value="GPCR_2_extracell_dom_sf"/>
</dbReference>
<dbReference type="Gene3D" id="2.60.220.50">
    <property type="match status" value="1"/>
</dbReference>
<keyword evidence="6 9" id="KW-0472">Membrane</keyword>
<evidence type="ECO:0000256" key="4">
    <source>
        <dbReference type="ARBA" id="ARBA00022734"/>
    </source>
</evidence>
<evidence type="ECO:0000259" key="10">
    <source>
        <dbReference type="PROSITE" id="PS50221"/>
    </source>
</evidence>
<dbReference type="GO" id="GO:0004930">
    <property type="term" value="F:G protein-coupled receptor activity"/>
    <property type="evidence" value="ECO:0007669"/>
    <property type="project" value="InterPro"/>
</dbReference>
<dbReference type="PANTHER" id="PTHR12011">
    <property type="entry name" value="ADHESION G-PROTEIN COUPLED RECEPTOR"/>
    <property type="match status" value="1"/>
</dbReference>
<feature type="region of interest" description="Disordered" evidence="8">
    <location>
        <begin position="146"/>
        <end position="172"/>
    </location>
</feature>
<feature type="transmembrane region" description="Helical" evidence="9">
    <location>
        <begin position="621"/>
        <end position="642"/>
    </location>
</feature>
<dbReference type="Pfam" id="PF01825">
    <property type="entry name" value="GPS"/>
    <property type="match status" value="1"/>
</dbReference>
<evidence type="ECO:0000256" key="2">
    <source>
        <dbReference type="ARBA" id="ARBA00010933"/>
    </source>
</evidence>
<keyword evidence="7" id="KW-1015">Disulfide bond</keyword>
<evidence type="ECO:0000256" key="1">
    <source>
        <dbReference type="ARBA" id="ARBA00004370"/>
    </source>
</evidence>
<comment type="subcellular location">
    <subcellularLocation>
        <location evidence="1">Membrane</location>
    </subcellularLocation>
</comment>
<dbReference type="InterPro" id="IPR000922">
    <property type="entry name" value="Lectin_gal-bd_dom"/>
</dbReference>
<dbReference type="AlphaFoldDB" id="A0A553NY31"/>
<dbReference type="GO" id="GO:0030246">
    <property type="term" value="F:carbohydrate binding"/>
    <property type="evidence" value="ECO:0007669"/>
    <property type="project" value="UniProtKB-KW"/>
</dbReference>
<feature type="region of interest" description="Disordered" evidence="8">
    <location>
        <begin position="865"/>
        <end position="899"/>
    </location>
</feature>
<evidence type="ECO:0000313" key="14">
    <source>
        <dbReference type="Proteomes" id="UP000318571"/>
    </source>
</evidence>
<feature type="region of interest" description="Disordered" evidence="8">
    <location>
        <begin position="678"/>
        <end position="699"/>
    </location>
</feature>
<feature type="domain" description="G-protein coupled receptors family 2 profile 1" evidence="11">
    <location>
        <begin position="242"/>
        <end position="297"/>
    </location>
</feature>
<dbReference type="InterPro" id="IPR001879">
    <property type="entry name" value="GPCR_2_extracellular_dom"/>
</dbReference>
<dbReference type="Gene3D" id="4.10.1240.10">
    <property type="entry name" value="GPCR, family 2, extracellular hormone receptor domain"/>
    <property type="match status" value="1"/>
</dbReference>
<feature type="region of interest" description="Disordered" evidence="8">
    <location>
        <begin position="721"/>
        <end position="752"/>
    </location>
</feature>
<dbReference type="Gene3D" id="2.60.120.740">
    <property type="match status" value="1"/>
</dbReference>
<evidence type="ECO:0000256" key="9">
    <source>
        <dbReference type="SAM" id="Phobius"/>
    </source>
</evidence>
<comment type="similarity">
    <text evidence="2">Belongs to the G-protein coupled receptor 2 family. LN-TM7 subfamily.</text>
</comment>
<feature type="compositionally biased region" description="Polar residues" evidence="8">
    <location>
        <begin position="865"/>
        <end position="897"/>
    </location>
</feature>
<dbReference type="InterPro" id="IPR000203">
    <property type="entry name" value="GPS"/>
</dbReference>